<dbReference type="Gene3D" id="1.10.510.10">
    <property type="entry name" value="Transferase(Phosphotransferase) domain 1"/>
    <property type="match status" value="1"/>
</dbReference>
<organism evidence="2 3">
    <name type="scientific">Rhizophagus irregularis</name>
    <dbReference type="NCBI Taxonomy" id="588596"/>
    <lineage>
        <taxon>Eukaryota</taxon>
        <taxon>Fungi</taxon>
        <taxon>Fungi incertae sedis</taxon>
        <taxon>Mucoromycota</taxon>
        <taxon>Glomeromycotina</taxon>
        <taxon>Glomeromycetes</taxon>
        <taxon>Glomerales</taxon>
        <taxon>Glomeraceae</taxon>
        <taxon>Rhizophagus</taxon>
    </lineage>
</organism>
<comment type="caution">
    <text evidence="2">The sequence shown here is derived from an EMBL/GenBank/DDBJ whole genome shotgun (WGS) entry which is preliminary data.</text>
</comment>
<dbReference type="VEuPathDB" id="FungiDB:RhiirA1_469015"/>
<evidence type="ECO:0000313" key="2">
    <source>
        <dbReference type="EMBL" id="PKC04487.1"/>
    </source>
</evidence>
<dbReference type="AlphaFoldDB" id="A0A2N0PCD4"/>
<dbReference type="EMBL" id="LLXJ01001004">
    <property type="protein sequence ID" value="PKC04487.1"/>
    <property type="molecule type" value="Genomic_DNA"/>
</dbReference>
<dbReference type="SMART" id="SM00220">
    <property type="entry name" value="S_TKc"/>
    <property type="match status" value="1"/>
</dbReference>
<dbReference type="GO" id="GO:0005524">
    <property type="term" value="F:ATP binding"/>
    <property type="evidence" value="ECO:0007669"/>
    <property type="project" value="InterPro"/>
</dbReference>
<reference evidence="2 3" key="1">
    <citation type="submission" date="2016-04" db="EMBL/GenBank/DDBJ databases">
        <title>Genome analyses suggest a sexual origin of heterokaryosis in a supposedly ancient asexual fungus.</title>
        <authorList>
            <person name="Ropars J."/>
            <person name="Sedzielewska K."/>
            <person name="Noel J."/>
            <person name="Charron P."/>
            <person name="Farinelli L."/>
            <person name="Marton T."/>
            <person name="Kruger M."/>
            <person name="Pelin A."/>
            <person name="Brachmann A."/>
            <person name="Corradi N."/>
        </authorList>
    </citation>
    <scope>NUCLEOTIDE SEQUENCE [LARGE SCALE GENOMIC DNA]</scope>
    <source>
        <strain evidence="2 3">A5</strain>
    </source>
</reference>
<sequence length="1205" mass="142228">MDKKSQIESLNKICIKCNLVCYTERFQQDFKNWTSDNNDIDKFIQGSQLSAHGNVEEALEWIPYSKFCDIEYIAKDKYKANWIDGNIINWNDDNQNWERKGQIVIVELRRLYDSKNITFEFIDKIDKPYGITQDPETENYLIVLNNKCKKCNYVCYTKYFQHNFTNWSSGSNDIDKFIQNSQLLAHSYGVKKVLEWIPYNKLYNIKYIAEDVYRANWTDGNIINWNIYNQDWKRKGQNIIVQLKGLNIPKNITLEFIDKIEMDYTFYGITQNPETKNYILVSDNKCLKCNLLSAHDDAERALEWIPYDKFYNIRYIAGDMYRANWIDGNIINWDNNDQDWKRKRQNIFITLKKLYNSKNFKLELANKKPYGITQNPDTKDYMMVLDDKCNNMCDLKCYAIHFQQNFENWTSGNNDIDKFIQDSQLSAHYDAERALEWIPYNKFYSIIYITKDMYRANWIDGNIINWDNNNQTWKRRGQNILVTLKKLYNSKKFILELANKINKPYGITQNPETKVYMTVLADECAECNLVCYAKHFQQNFGNWTSSNDDIDKFIQDSQLSTHRNIKKAIEWISYDKLYDIKYIGEDIYRANWIDGNIIDWDNNNQNWIRQDQNMIVQLKGLKVSKNITLEFMDEIKIDYIFYGITQDAETEDYMMVLNDKCKVCKVKCYAIHFQQNFENWTSGNNKIDIFIQGSQLSAHDDVTIALEWIPYDKFYDVKCIANGSYRANWIDEKILSYWDVKNQNWKKGVQNPFVTLKRLNNPENIALELTNEINKSYGITQNPETKDYMMVLSDECKKCNIICYAIHFQQNFGNWTSGNNDIDKFIQSSQLSVHNNANKTLEWIPYERFINIEYVAKGGFSKVYKANWLDGNINYWDNENRHWKRGNQYMVVVLKSLNNSKNVTPEFINEIMLHNKVDDSYFIIKFYGITQDPETKNYMMVLDYANGGSLRNYLNTNYDELNWKIKINYLYNIASALESIHRNELIHRDLHIGNILKNNDVTLITDMGLCKPADYNSSKNTKNINVYGVLPYIAPEILRGQNYTKAADIYSFGIIMYEIISGLPPYHDTSHDNSLAMKICQGLRPMFKIKAPKLVLYLIKRCLDANSLNRPTAIEIRNKLWKLKLQKQIKEVNDNLPIGNISLASSSYETHSEAVYISRLLEFNNLPEPKNSDDYYEHNDNIISTKFSDSLKYNFLNENDNKIKA</sequence>
<protein>
    <recommendedName>
        <fullName evidence="1">Protein kinase domain-containing protein</fullName>
    </recommendedName>
</protein>
<dbReference type="InterPro" id="IPR001245">
    <property type="entry name" value="Ser-Thr/Tyr_kinase_cat_dom"/>
</dbReference>
<dbReference type="InterPro" id="IPR051681">
    <property type="entry name" value="Ser/Thr_Kinases-Pseudokinases"/>
</dbReference>
<dbReference type="InterPro" id="IPR000719">
    <property type="entry name" value="Prot_kinase_dom"/>
</dbReference>
<evidence type="ECO:0000259" key="1">
    <source>
        <dbReference type="PROSITE" id="PS50011"/>
    </source>
</evidence>
<proteinExistence type="predicted"/>
<accession>A0A2N0PCD4</accession>
<name>A0A2N0PCD4_9GLOM</name>
<dbReference type="SUPFAM" id="SSF56112">
    <property type="entry name" value="Protein kinase-like (PK-like)"/>
    <property type="match status" value="1"/>
</dbReference>
<dbReference type="PROSITE" id="PS50011">
    <property type="entry name" value="PROTEIN_KINASE_DOM"/>
    <property type="match status" value="1"/>
</dbReference>
<dbReference type="PANTHER" id="PTHR44329">
    <property type="entry name" value="SERINE/THREONINE-PROTEIN KINASE TNNI3K-RELATED"/>
    <property type="match status" value="1"/>
</dbReference>
<reference evidence="2 3" key="2">
    <citation type="submission" date="2017-09" db="EMBL/GenBank/DDBJ databases">
        <title>Extensive intraspecific genome diversity in a model arbuscular mycorrhizal fungus.</title>
        <authorList>
            <person name="Chen E.C."/>
            <person name="Morin E."/>
            <person name="Beaudet D."/>
            <person name="Noel J."/>
            <person name="Ndikumana S."/>
            <person name="Charron P."/>
            <person name="St-Onge C."/>
            <person name="Giorgi J."/>
            <person name="Grigoriev I.V."/>
            <person name="Roux C."/>
            <person name="Martin F.M."/>
            <person name="Corradi N."/>
        </authorList>
    </citation>
    <scope>NUCLEOTIDE SEQUENCE [LARGE SCALE GENOMIC DNA]</scope>
    <source>
        <strain evidence="2 3">A5</strain>
    </source>
</reference>
<dbReference type="VEuPathDB" id="FungiDB:FUN_020350"/>
<dbReference type="Pfam" id="PF07714">
    <property type="entry name" value="PK_Tyr_Ser-Thr"/>
    <property type="match status" value="1"/>
</dbReference>
<gene>
    <name evidence="2" type="ORF">RhiirA5_422195</name>
</gene>
<dbReference type="Gene3D" id="1.10.10.1010">
    <property type="entry name" value="Intein homing endonuclease, domain IV"/>
    <property type="match status" value="7"/>
</dbReference>
<feature type="domain" description="Protein kinase" evidence="1">
    <location>
        <begin position="849"/>
        <end position="1122"/>
    </location>
</feature>
<evidence type="ECO:0000313" key="3">
    <source>
        <dbReference type="Proteomes" id="UP000232722"/>
    </source>
</evidence>
<dbReference type="Proteomes" id="UP000232722">
    <property type="component" value="Unassembled WGS sequence"/>
</dbReference>
<dbReference type="InterPro" id="IPR011009">
    <property type="entry name" value="Kinase-like_dom_sf"/>
</dbReference>
<dbReference type="GO" id="GO:0004674">
    <property type="term" value="F:protein serine/threonine kinase activity"/>
    <property type="evidence" value="ECO:0007669"/>
    <property type="project" value="TreeGrafter"/>
</dbReference>
<dbReference type="VEuPathDB" id="FungiDB:RhiirFUN_000792"/>